<dbReference type="InterPro" id="IPR043504">
    <property type="entry name" value="Peptidase_S1_PA_chymotrypsin"/>
</dbReference>
<evidence type="ECO:0000256" key="3">
    <source>
        <dbReference type="SAM" id="SignalP"/>
    </source>
</evidence>
<dbReference type="InterPro" id="IPR001254">
    <property type="entry name" value="Trypsin_dom"/>
</dbReference>
<accession>A0ABP9A9R9</accession>
<dbReference type="Proteomes" id="UP001500928">
    <property type="component" value="Unassembled WGS sequence"/>
</dbReference>
<dbReference type="PROSITE" id="PS50240">
    <property type="entry name" value="TRYPSIN_DOM"/>
    <property type="match status" value="1"/>
</dbReference>
<reference evidence="6" key="1">
    <citation type="journal article" date="2019" name="Int. J. Syst. Evol. Microbiol.">
        <title>The Global Catalogue of Microorganisms (GCM) 10K type strain sequencing project: providing services to taxonomists for standard genome sequencing and annotation.</title>
        <authorList>
            <consortium name="The Broad Institute Genomics Platform"/>
            <consortium name="The Broad Institute Genome Sequencing Center for Infectious Disease"/>
            <person name="Wu L."/>
            <person name="Ma J."/>
        </authorList>
    </citation>
    <scope>NUCLEOTIDE SEQUENCE [LARGE SCALE GENOMIC DNA]</scope>
    <source>
        <strain evidence="6">JCM 17979</strain>
    </source>
</reference>
<comment type="similarity">
    <text evidence="1">Belongs to the peptidase S1 family.</text>
</comment>
<dbReference type="PANTHER" id="PTHR24276">
    <property type="entry name" value="POLYSERASE-RELATED"/>
    <property type="match status" value="1"/>
</dbReference>
<dbReference type="InterPro" id="IPR009003">
    <property type="entry name" value="Peptidase_S1_PA"/>
</dbReference>
<dbReference type="EMBL" id="BAABHO010000004">
    <property type="protein sequence ID" value="GAA4777237.1"/>
    <property type="molecule type" value="Genomic_DNA"/>
</dbReference>
<protein>
    <recommendedName>
        <fullName evidence="4">Peptidase S1 domain-containing protein</fullName>
    </recommendedName>
</protein>
<dbReference type="InterPro" id="IPR050430">
    <property type="entry name" value="Peptidase_S1"/>
</dbReference>
<dbReference type="Pfam" id="PF00089">
    <property type="entry name" value="Trypsin"/>
    <property type="match status" value="1"/>
</dbReference>
<dbReference type="CDD" id="cd00190">
    <property type="entry name" value="Tryp_SPc"/>
    <property type="match status" value="1"/>
</dbReference>
<keyword evidence="2" id="KW-1015">Disulfide bond</keyword>
<evidence type="ECO:0000313" key="6">
    <source>
        <dbReference type="Proteomes" id="UP001500928"/>
    </source>
</evidence>
<gene>
    <name evidence="5" type="ORF">GCM10023200_07580</name>
</gene>
<sequence>MRRVCLVVASALVAAAVVVTGASTAGAVEGSDSEVAAGDHPWMGRLAWTRDVRFRVDPHGTCGATLVTPQWALTAQHCVEGKAADEFSVTFGSSRFDGDGGWTSPVSEIVRHPDYRHDGLVNDLALLRLSRPTPPAIPPVRLATSSAQRDLIHLSAETTLLGWGVWAEADHSDLLRQGHMTIDLVDANYVAARPVDRAFGAWTGKGDSGGPLLVTDGADLVQIGVVSGSETAQPQNSVFNRVDAGSVHWPWLSQVTGLVAQDTAARGGPPVQGLAAAPTRSRDGYWSVDPSGEVRTAGDARSYGSLAGQRLNAPVVAITPTEDDGGYWLAAADGGVFAFGDAGFLGSMGGRPLNAPVVAMTSTPTGRGYWLVAEDGGVFAFGDAPFLGSLGARPPAHRVVSIATTPSGRGYWLVDESGTSYRFGDA</sequence>
<dbReference type="PANTHER" id="PTHR24276:SF98">
    <property type="entry name" value="FI18310P1-RELATED"/>
    <property type="match status" value="1"/>
</dbReference>
<evidence type="ECO:0000313" key="5">
    <source>
        <dbReference type="EMBL" id="GAA4777237.1"/>
    </source>
</evidence>
<evidence type="ECO:0000256" key="1">
    <source>
        <dbReference type="ARBA" id="ARBA00007664"/>
    </source>
</evidence>
<comment type="caution">
    <text evidence="5">The sequence shown here is derived from an EMBL/GenBank/DDBJ whole genome shotgun (WGS) entry which is preliminary data.</text>
</comment>
<feature type="signal peptide" evidence="3">
    <location>
        <begin position="1"/>
        <end position="27"/>
    </location>
</feature>
<keyword evidence="3" id="KW-0732">Signal</keyword>
<dbReference type="InterPro" id="IPR001314">
    <property type="entry name" value="Peptidase_S1A"/>
</dbReference>
<keyword evidence="6" id="KW-1185">Reference proteome</keyword>
<dbReference type="SUPFAM" id="SSF50494">
    <property type="entry name" value="Trypsin-like serine proteases"/>
    <property type="match status" value="1"/>
</dbReference>
<dbReference type="PRINTS" id="PR00722">
    <property type="entry name" value="CHYMOTRYPSIN"/>
</dbReference>
<organism evidence="5 6">
    <name type="scientific">Actinomycetospora chlora</name>
    <dbReference type="NCBI Taxonomy" id="663608"/>
    <lineage>
        <taxon>Bacteria</taxon>
        <taxon>Bacillati</taxon>
        <taxon>Actinomycetota</taxon>
        <taxon>Actinomycetes</taxon>
        <taxon>Pseudonocardiales</taxon>
        <taxon>Pseudonocardiaceae</taxon>
        <taxon>Actinomycetospora</taxon>
    </lineage>
</organism>
<evidence type="ECO:0000256" key="2">
    <source>
        <dbReference type="ARBA" id="ARBA00023157"/>
    </source>
</evidence>
<evidence type="ECO:0000259" key="4">
    <source>
        <dbReference type="PROSITE" id="PS50240"/>
    </source>
</evidence>
<feature type="chain" id="PRO_5047122933" description="Peptidase S1 domain-containing protein" evidence="3">
    <location>
        <begin position="28"/>
        <end position="426"/>
    </location>
</feature>
<dbReference type="SMART" id="SM00020">
    <property type="entry name" value="Tryp_SPc"/>
    <property type="match status" value="1"/>
</dbReference>
<name>A0ABP9A9R9_9PSEU</name>
<dbReference type="Gene3D" id="2.40.10.10">
    <property type="entry name" value="Trypsin-like serine proteases"/>
    <property type="match status" value="1"/>
</dbReference>
<dbReference type="RefSeq" id="WP_345411079.1">
    <property type="nucleotide sequence ID" value="NZ_BAABHO010000004.1"/>
</dbReference>
<proteinExistence type="inferred from homology"/>
<feature type="domain" description="Peptidase S1" evidence="4">
    <location>
        <begin position="18"/>
        <end position="257"/>
    </location>
</feature>